<evidence type="ECO:0000256" key="6">
    <source>
        <dbReference type="ARBA" id="ARBA00022840"/>
    </source>
</evidence>
<protein>
    <recommendedName>
        <fullName evidence="3 9">DNA repair protein RecN</fullName>
    </recommendedName>
    <alternativeName>
        <fullName evidence="8 9">Recombination protein N</fullName>
    </alternativeName>
</protein>
<evidence type="ECO:0000256" key="1">
    <source>
        <dbReference type="ARBA" id="ARBA00003618"/>
    </source>
</evidence>
<comment type="function">
    <text evidence="1 9">May be involved in recombinational repair of damaged DNA.</text>
</comment>
<gene>
    <name evidence="11" type="primary">recN</name>
    <name evidence="11" type="ORF">H9X80_07250</name>
</gene>
<dbReference type="InterPro" id="IPR003395">
    <property type="entry name" value="RecF/RecN/SMC_N"/>
</dbReference>
<dbReference type="PIRSF" id="PIRSF003128">
    <property type="entry name" value="RecN"/>
    <property type="match status" value="1"/>
</dbReference>
<evidence type="ECO:0000256" key="5">
    <source>
        <dbReference type="ARBA" id="ARBA00022763"/>
    </source>
</evidence>
<dbReference type="InterPro" id="IPR027417">
    <property type="entry name" value="P-loop_NTPase"/>
</dbReference>
<keyword evidence="12" id="KW-1185">Reference proteome</keyword>
<keyword evidence="4" id="KW-0547">Nucleotide-binding</keyword>
<dbReference type="PANTHER" id="PTHR11059">
    <property type="entry name" value="DNA REPAIR PROTEIN RECN"/>
    <property type="match status" value="1"/>
</dbReference>
<dbReference type="NCBIfam" id="TIGR00634">
    <property type="entry name" value="recN"/>
    <property type="match status" value="1"/>
</dbReference>
<evidence type="ECO:0000313" key="12">
    <source>
        <dbReference type="Proteomes" id="UP000712527"/>
    </source>
</evidence>
<dbReference type="PANTHER" id="PTHR11059:SF0">
    <property type="entry name" value="DNA REPAIR PROTEIN RECN"/>
    <property type="match status" value="1"/>
</dbReference>
<keyword evidence="5 9" id="KW-0227">DNA damage</keyword>
<dbReference type="SUPFAM" id="SSF52540">
    <property type="entry name" value="P-loop containing nucleoside triphosphate hydrolases"/>
    <property type="match status" value="1"/>
</dbReference>
<dbReference type="Gene3D" id="3.40.50.300">
    <property type="entry name" value="P-loop containing nucleotide triphosphate hydrolases"/>
    <property type="match status" value="2"/>
</dbReference>
<name>A0ABS2F450_9ACTN</name>
<dbReference type="EMBL" id="JACSNQ010000015">
    <property type="protein sequence ID" value="MBM6775338.1"/>
    <property type="molecule type" value="Genomic_DNA"/>
</dbReference>
<dbReference type="Proteomes" id="UP000712527">
    <property type="component" value="Unassembled WGS sequence"/>
</dbReference>
<evidence type="ECO:0000256" key="7">
    <source>
        <dbReference type="ARBA" id="ARBA00023204"/>
    </source>
</evidence>
<reference evidence="11 12" key="1">
    <citation type="journal article" date="2021" name="Sci. Rep.">
        <title>The distribution of antibiotic resistance genes in chicken gut microbiota commensals.</title>
        <authorList>
            <person name="Juricova H."/>
            <person name="Matiasovicova J."/>
            <person name="Kubasova T."/>
            <person name="Cejkova D."/>
            <person name="Rychlik I."/>
        </authorList>
    </citation>
    <scope>NUCLEOTIDE SEQUENCE [LARGE SCALE GENOMIC DNA]</scope>
    <source>
        <strain evidence="11 12">An794</strain>
    </source>
</reference>
<organism evidence="11 12">
    <name type="scientific">Olsenella profusa</name>
    <dbReference type="NCBI Taxonomy" id="138595"/>
    <lineage>
        <taxon>Bacteria</taxon>
        <taxon>Bacillati</taxon>
        <taxon>Actinomycetota</taxon>
        <taxon>Coriobacteriia</taxon>
        <taxon>Coriobacteriales</taxon>
        <taxon>Atopobiaceae</taxon>
        <taxon>Olsenella</taxon>
    </lineage>
</organism>
<dbReference type="RefSeq" id="WP_204793676.1">
    <property type="nucleotide sequence ID" value="NZ_JACSNQ010000015.1"/>
</dbReference>
<evidence type="ECO:0000256" key="8">
    <source>
        <dbReference type="ARBA" id="ARBA00033408"/>
    </source>
</evidence>
<evidence type="ECO:0000256" key="2">
    <source>
        <dbReference type="ARBA" id="ARBA00009441"/>
    </source>
</evidence>
<comment type="caution">
    <text evidence="11">The sequence shown here is derived from an EMBL/GenBank/DDBJ whole genome shotgun (WGS) entry which is preliminary data.</text>
</comment>
<evidence type="ECO:0000256" key="4">
    <source>
        <dbReference type="ARBA" id="ARBA00022741"/>
    </source>
</evidence>
<dbReference type="InterPro" id="IPR004604">
    <property type="entry name" value="DNA_recomb/repair_RecN"/>
</dbReference>
<keyword evidence="7 9" id="KW-0234">DNA repair</keyword>
<sequence>MIDELHARDVALIHDATIEPAAGLTVLTGETGAGKSALLSSVKLLVGERADAGMVREGASSLEVEGRLFLRGDDEDGTVVRRRVSADGRGRVELDGHMASVRELAARVGASVDLCGQHEHQRLLSQQTHVELLDAWVGVPAADALATYRDALAAACDAAAELERVRELGRSTGEKLDEAAFVLRRIDEVDPREGELEEIEAQLPRVEHGEALMAAAAGAREALSGDGGACDALSDAVRALEEAAGYDAALGRWASALRSALIDVEDVSSELRDYADEVDFDPEELERLQTRLASLEGLRRAYGPTMADVLARREEARQVVAAASDGGELERQAAAEVARREDALARAADALDAVRAEAAPRLAAAVTEQMASLEMGSASLEVAQERLSRAEWGSHGPSRVEFLYRPGAGLTARPLRKIASGGEVSRVMLAVKVVLGEADDCETLVFDEVDAGVGGATAVALAGVLARLARTHQVIVVTHLAQVAVVAEKHYLVRKSEGASGVPETTLTEISGEERVAEVARMLSGDTGETSRELAREMLAARGRA</sequence>
<dbReference type="Pfam" id="PF02463">
    <property type="entry name" value="SMC_N"/>
    <property type="match status" value="1"/>
</dbReference>
<comment type="similarity">
    <text evidence="2 9">Belongs to the RecN family.</text>
</comment>
<feature type="domain" description="RecF/RecN/SMC N-terminal" evidence="10">
    <location>
        <begin position="15"/>
        <end position="496"/>
    </location>
</feature>
<evidence type="ECO:0000256" key="9">
    <source>
        <dbReference type="PIRNR" id="PIRNR003128"/>
    </source>
</evidence>
<evidence type="ECO:0000256" key="3">
    <source>
        <dbReference type="ARBA" id="ARBA00021315"/>
    </source>
</evidence>
<dbReference type="CDD" id="cd03241">
    <property type="entry name" value="ABC_RecN"/>
    <property type="match status" value="1"/>
</dbReference>
<proteinExistence type="inferred from homology"/>
<evidence type="ECO:0000313" key="11">
    <source>
        <dbReference type="EMBL" id="MBM6775338.1"/>
    </source>
</evidence>
<evidence type="ECO:0000259" key="10">
    <source>
        <dbReference type="Pfam" id="PF02463"/>
    </source>
</evidence>
<keyword evidence="6" id="KW-0067">ATP-binding</keyword>
<accession>A0ABS2F450</accession>